<name>A0A9X3U0P5_9PROT</name>
<dbReference type="RefSeq" id="WP_274944593.1">
    <property type="nucleotide sequence ID" value="NZ_JANWOI010000004.1"/>
</dbReference>
<evidence type="ECO:0000313" key="2">
    <source>
        <dbReference type="Proteomes" id="UP001141619"/>
    </source>
</evidence>
<reference evidence="1" key="1">
    <citation type="submission" date="2022-08" db="EMBL/GenBank/DDBJ databases">
        <authorList>
            <person name="Vandamme P."/>
            <person name="Hettiarachchi A."/>
            <person name="Peeters C."/>
            <person name="Cnockaert M."/>
            <person name="Carlier A."/>
        </authorList>
    </citation>
    <scope>NUCLEOTIDE SEQUENCE</scope>
    <source>
        <strain evidence="1">LMG 31809</strain>
    </source>
</reference>
<dbReference type="AlphaFoldDB" id="A0A9X3U0P5"/>
<proteinExistence type="predicted"/>
<keyword evidence="2" id="KW-1185">Reference proteome</keyword>
<gene>
    <name evidence="1" type="ORF">NYP16_13085</name>
</gene>
<dbReference type="InterPro" id="IPR009579">
    <property type="entry name" value="DUF1192"/>
</dbReference>
<reference evidence="1" key="2">
    <citation type="journal article" date="2023" name="Syst. Appl. Microbiol.">
        <title>Govania unica gen. nov., sp. nov., a rare biosphere bacterium that represents a novel family in the class Alphaproteobacteria.</title>
        <authorList>
            <person name="Vandamme P."/>
            <person name="Peeters C."/>
            <person name="Hettiarachchi A."/>
            <person name="Cnockaert M."/>
            <person name="Carlier A."/>
        </authorList>
    </citation>
    <scope>NUCLEOTIDE SEQUENCE</scope>
    <source>
        <strain evidence="1">LMG 31809</strain>
    </source>
</reference>
<evidence type="ECO:0000313" key="1">
    <source>
        <dbReference type="EMBL" id="MDA5194887.1"/>
    </source>
</evidence>
<organism evidence="1 2">
    <name type="scientific">Govanella unica</name>
    <dbReference type="NCBI Taxonomy" id="2975056"/>
    <lineage>
        <taxon>Bacteria</taxon>
        <taxon>Pseudomonadati</taxon>
        <taxon>Pseudomonadota</taxon>
        <taxon>Alphaproteobacteria</taxon>
        <taxon>Emcibacterales</taxon>
        <taxon>Govanellaceae</taxon>
        <taxon>Govanella</taxon>
    </lineage>
</organism>
<accession>A0A9X3U0P5</accession>
<sequence>MALEDEEDRRVRSPALLDLTREDLDRLSREELMFRITLLEAEQDRTRTALAAKSSLRGVAEELFKR</sequence>
<comment type="caution">
    <text evidence="1">The sequence shown here is derived from an EMBL/GenBank/DDBJ whole genome shotgun (WGS) entry which is preliminary data.</text>
</comment>
<protein>
    <submittedName>
        <fullName evidence="1">DUF1192 domain-containing protein</fullName>
    </submittedName>
</protein>
<dbReference type="Proteomes" id="UP001141619">
    <property type="component" value="Unassembled WGS sequence"/>
</dbReference>
<dbReference type="EMBL" id="JANWOI010000004">
    <property type="protein sequence ID" value="MDA5194887.1"/>
    <property type="molecule type" value="Genomic_DNA"/>
</dbReference>
<dbReference type="Pfam" id="PF06698">
    <property type="entry name" value="DUF1192"/>
    <property type="match status" value="1"/>
</dbReference>